<dbReference type="Gene3D" id="3.30.710.10">
    <property type="entry name" value="Potassium Channel Kv1.1, Chain A"/>
    <property type="match status" value="1"/>
</dbReference>
<dbReference type="SUPFAM" id="SSF54695">
    <property type="entry name" value="POZ domain"/>
    <property type="match status" value="1"/>
</dbReference>
<dbReference type="PANTHER" id="PTHR14499:SF143">
    <property type="entry name" value="BTB DOMAIN-CONTAINING PROTEIN"/>
    <property type="match status" value="1"/>
</dbReference>
<gene>
    <name evidence="2" type="ORF">BSAL_15445</name>
</gene>
<sequence length="256" mass="28881">MLELLPWSNHHVSQSLFKRKIDHHILCSLCSSHLSSYSRRRTQMSLSAMGWLQNSLGLDVTGEWSQIMNINVGGVAYTCLRKTFLKHKDNPIFDALLKGNVRRSDDGSVVIDRDGMMFRHVLNFLRSGRLLLPDPFEEWDLLLDDARFYLLKDLEEAIQQSYEYQQRTFRKSLPQAVCVSWSEATNAAAVAPPLPALQAHGTGSGLLYQGSQHLATLDDAVATLLSVYGYAVQHWREPSPGNPRHSVFLTLSSGQR</sequence>
<dbReference type="SMART" id="SM00225">
    <property type="entry name" value="BTB"/>
    <property type="match status" value="1"/>
</dbReference>
<accession>A0A0S4JEA2</accession>
<dbReference type="PROSITE" id="PS50097">
    <property type="entry name" value="BTB"/>
    <property type="match status" value="1"/>
</dbReference>
<evidence type="ECO:0000259" key="1">
    <source>
        <dbReference type="PROSITE" id="PS50097"/>
    </source>
</evidence>
<dbReference type="OrthoDB" id="2414723at2759"/>
<dbReference type="InterPro" id="IPR000210">
    <property type="entry name" value="BTB/POZ_dom"/>
</dbReference>
<dbReference type="OMA" id="HRIFGPI"/>
<dbReference type="InterPro" id="IPR003131">
    <property type="entry name" value="T1-type_BTB"/>
</dbReference>
<dbReference type="AlphaFoldDB" id="A0A0S4JEA2"/>
<dbReference type="Proteomes" id="UP000051952">
    <property type="component" value="Unassembled WGS sequence"/>
</dbReference>
<feature type="domain" description="BTB" evidence="1">
    <location>
        <begin position="90"/>
        <end position="134"/>
    </location>
</feature>
<evidence type="ECO:0000313" key="3">
    <source>
        <dbReference type="Proteomes" id="UP000051952"/>
    </source>
</evidence>
<evidence type="ECO:0000313" key="2">
    <source>
        <dbReference type="EMBL" id="CUG88445.1"/>
    </source>
</evidence>
<dbReference type="VEuPathDB" id="TriTrypDB:BSAL_15445"/>
<keyword evidence="3" id="KW-1185">Reference proteome</keyword>
<proteinExistence type="predicted"/>
<protein>
    <recommendedName>
        <fullName evidence="1">BTB domain-containing protein</fullName>
    </recommendedName>
</protein>
<dbReference type="GO" id="GO:0051260">
    <property type="term" value="P:protein homooligomerization"/>
    <property type="evidence" value="ECO:0007669"/>
    <property type="project" value="InterPro"/>
</dbReference>
<dbReference type="PANTHER" id="PTHR14499">
    <property type="entry name" value="POTASSIUM CHANNEL TETRAMERIZATION DOMAIN-CONTAINING"/>
    <property type="match status" value="1"/>
</dbReference>
<dbReference type="EMBL" id="CYKH01001645">
    <property type="protein sequence ID" value="CUG88445.1"/>
    <property type="molecule type" value="Genomic_DNA"/>
</dbReference>
<reference evidence="3" key="1">
    <citation type="submission" date="2015-09" db="EMBL/GenBank/DDBJ databases">
        <authorList>
            <consortium name="Pathogen Informatics"/>
        </authorList>
    </citation>
    <scope>NUCLEOTIDE SEQUENCE [LARGE SCALE GENOMIC DNA]</scope>
    <source>
        <strain evidence="3">Lake Konstanz</strain>
    </source>
</reference>
<dbReference type="CDD" id="cd18316">
    <property type="entry name" value="BTB_POZ_KCTD-like"/>
    <property type="match status" value="1"/>
</dbReference>
<name>A0A0S4JEA2_BODSA</name>
<organism evidence="2 3">
    <name type="scientific">Bodo saltans</name>
    <name type="common">Flagellated protozoan</name>
    <dbReference type="NCBI Taxonomy" id="75058"/>
    <lineage>
        <taxon>Eukaryota</taxon>
        <taxon>Discoba</taxon>
        <taxon>Euglenozoa</taxon>
        <taxon>Kinetoplastea</taxon>
        <taxon>Metakinetoplastina</taxon>
        <taxon>Eubodonida</taxon>
        <taxon>Bodonidae</taxon>
        <taxon>Bodo</taxon>
    </lineage>
</organism>
<dbReference type="InterPro" id="IPR011333">
    <property type="entry name" value="SKP1/BTB/POZ_sf"/>
</dbReference>
<dbReference type="Pfam" id="PF02214">
    <property type="entry name" value="BTB_2"/>
    <property type="match status" value="1"/>
</dbReference>